<dbReference type="EMBL" id="HBEA01008907">
    <property type="protein sequence ID" value="CAD8257360.1"/>
    <property type="molecule type" value="Transcribed_RNA"/>
</dbReference>
<organism evidence="1">
    <name type="scientific">Pinguiococcus pyrenoidosus</name>
    <dbReference type="NCBI Taxonomy" id="172671"/>
    <lineage>
        <taxon>Eukaryota</taxon>
        <taxon>Sar</taxon>
        <taxon>Stramenopiles</taxon>
        <taxon>Ochrophyta</taxon>
        <taxon>Pinguiophyceae</taxon>
        <taxon>Pinguiochrysidales</taxon>
        <taxon>Pinguiochrysidaceae</taxon>
        <taxon>Pinguiococcus</taxon>
    </lineage>
</organism>
<sequence length="234" mass="26512">MVSEAADAFHVRHTMNSSARDLFDLPETKQMTLEITEVRSRILRVEGNVEAALDYVLDFLHMDRGIKEALSAHTLPFRYRVSEARIVKLPPVVRGWQMLGSYIEKLHKYQQKIFRASAFPEAKMVRMMTALSARELDAVARFYEVPALSSGRSKSDVLEEVTAVVRDSLEEVDMVGGLPLWNVFCTRRGRELYGQTKAALIREATRWECEITDSATKDILVYKILSASGDLSVP</sequence>
<evidence type="ECO:0000313" key="1">
    <source>
        <dbReference type="EMBL" id="CAD8257360.1"/>
    </source>
</evidence>
<dbReference type="AlphaFoldDB" id="A0A7R9U7J1"/>
<gene>
    <name evidence="1" type="ORF">PPYR1160_LOCUS6852</name>
</gene>
<proteinExistence type="predicted"/>
<reference evidence="1" key="1">
    <citation type="submission" date="2021-01" db="EMBL/GenBank/DDBJ databases">
        <authorList>
            <person name="Corre E."/>
            <person name="Pelletier E."/>
            <person name="Niang G."/>
            <person name="Scheremetjew M."/>
            <person name="Finn R."/>
            <person name="Kale V."/>
            <person name="Holt S."/>
            <person name="Cochrane G."/>
            <person name="Meng A."/>
            <person name="Brown T."/>
            <person name="Cohen L."/>
        </authorList>
    </citation>
    <scope>NUCLEOTIDE SEQUENCE</scope>
    <source>
        <strain evidence="1">CCMP2078</strain>
    </source>
</reference>
<protein>
    <submittedName>
        <fullName evidence="1">Uncharacterized protein</fullName>
    </submittedName>
</protein>
<name>A0A7R9U7J1_9STRA</name>
<accession>A0A7R9U7J1</accession>